<organism evidence="3 4">
    <name type="scientific">Lasiosphaeria miniovina</name>
    <dbReference type="NCBI Taxonomy" id="1954250"/>
    <lineage>
        <taxon>Eukaryota</taxon>
        <taxon>Fungi</taxon>
        <taxon>Dikarya</taxon>
        <taxon>Ascomycota</taxon>
        <taxon>Pezizomycotina</taxon>
        <taxon>Sordariomycetes</taxon>
        <taxon>Sordariomycetidae</taxon>
        <taxon>Sordariales</taxon>
        <taxon>Lasiosphaeriaceae</taxon>
        <taxon>Lasiosphaeria</taxon>
    </lineage>
</organism>
<dbReference type="PANTHER" id="PTHR24198:SF165">
    <property type="entry name" value="ANKYRIN REPEAT-CONTAINING PROTEIN-RELATED"/>
    <property type="match status" value="1"/>
</dbReference>
<dbReference type="AlphaFoldDB" id="A0AA40EEB4"/>
<keyword evidence="4" id="KW-1185">Reference proteome</keyword>
<dbReference type="Proteomes" id="UP001172101">
    <property type="component" value="Unassembled WGS sequence"/>
</dbReference>
<reference evidence="3" key="1">
    <citation type="submission" date="2023-06" db="EMBL/GenBank/DDBJ databases">
        <title>Genome-scale phylogeny and comparative genomics of the fungal order Sordariales.</title>
        <authorList>
            <consortium name="Lawrence Berkeley National Laboratory"/>
            <person name="Hensen N."/>
            <person name="Bonometti L."/>
            <person name="Westerberg I."/>
            <person name="Brannstrom I.O."/>
            <person name="Guillou S."/>
            <person name="Cros-Aarteil S."/>
            <person name="Calhoun S."/>
            <person name="Haridas S."/>
            <person name="Kuo A."/>
            <person name="Mondo S."/>
            <person name="Pangilinan J."/>
            <person name="Riley R."/>
            <person name="LaButti K."/>
            <person name="Andreopoulos B."/>
            <person name="Lipzen A."/>
            <person name="Chen C."/>
            <person name="Yanf M."/>
            <person name="Daum C."/>
            <person name="Ng V."/>
            <person name="Clum A."/>
            <person name="Steindorff A."/>
            <person name="Ohm R."/>
            <person name="Martin F."/>
            <person name="Silar P."/>
            <person name="Natvig D."/>
            <person name="Lalanne C."/>
            <person name="Gautier V."/>
            <person name="Ament-velasquez S.L."/>
            <person name="Kruys A."/>
            <person name="Hutchinson M.I."/>
            <person name="Powell A.J."/>
            <person name="Barry K."/>
            <person name="Miller A.N."/>
            <person name="Grigoriev I.V."/>
            <person name="Debuchy R."/>
            <person name="Gladieux P."/>
            <person name="Thoren M.H."/>
            <person name="Johannesson H."/>
        </authorList>
    </citation>
    <scope>NUCLEOTIDE SEQUENCE</scope>
    <source>
        <strain evidence="3">SMH2392-1A</strain>
    </source>
</reference>
<evidence type="ECO:0000313" key="4">
    <source>
        <dbReference type="Proteomes" id="UP001172101"/>
    </source>
</evidence>
<dbReference type="Pfam" id="PF12796">
    <property type="entry name" value="Ank_2"/>
    <property type="match status" value="2"/>
</dbReference>
<feature type="non-terminal residue" evidence="3">
    <location>
        <position position="1"/>
    </location>
</feature>
<dbReference type="SUPFAM" id="SSF48403">
    <property type="entry name" value="Ankyrin repeat"/>
    <property type="match status" value="1"/>
</dbReference>
<accession>A0AA40EEB4</accession>
<protein>
    <submittedName>
        <fullName evidence="3">Ankyrin repeat-containing domain protein</fullName>
    </submittedName>
</protein>
<name>A0AA40EEB4_9PEZI</name>
<dbReference type="RefSeq" id="XP_060304139.1">
    <property type="nucleotide sequence ID" value="XM_060436001.1"/>
</dbReference>
<gene>
    <name evidence="3" type="ORF">B0T26DRAFT_616771</name>
</gene>
<comment type="caution">
    <text evidence="3">The sequence shown here is derived from an EMBL/GenBank/DDBJ whole genome shotgun (WGS) entry which is preliminary data.</text>
</comment>
<dbReference type="SMART" id="SM00248">
    <property type="entry name" value="ANK"/>
    <property type="match status" value="4"/>
</dbReference>
<dbReference type="GeneID" id="85319271"/>
<proteinExistence type="predicted"/>
<feature type="non-terminal residue" evidence="3">
    <location>
        <position position="163"/>
    </location>
</feature>
<evidence type="ECO:0000256" key="1">
    <source>
        <dbReference type="ARBA" id="ARBA00022737"/>
    </source>
</evidence>
<dbReference type="PANTHER" id="PTHR24198">
    <property type="entry name" value="ANKYRIN REPEAT AND PROTEIN KINASE DOMAIN-CONTAINING PROTEIN"/>
    <property type="match status" value="1"/>
</dbReference>
<dbReference type="Gene3D" id="1.25.40.20">
    <property type="entry name" value="Ankyrin repeat-containing domain"/>
    <property type="match status" value="2"/>
</dbReference>
<keyword evidence="2" id="KW-0040">ANK repeat</keyword>
<dbReference type="InterPro" id="IPR036770">
    <property type="entry name" value="Ankyrin_rpt-contain_sf"/>
</dbReference>
<evidence type="ECO:0000313" key="3">
    <source>
        <dbReference type="EMBL" id="KAK0735262.1"/>
    </source>
</evidence>
<keyword evidence="1" id="KW-0677">Repeat</keyword>
<dbReference type="InterPro" id="IPR002110">
    <property type="entry name" value="Ankyrin_rpt"/>
</dbReference>
<evidence type="ECO:0000256" key="2">
    <source>
        <dbReference type="ARBA" id="ARBA00023043"/>
    </source>
</evidence>
<dbReference type="EMBL" id="JAUIRO010000001">
    <property type="protein sequence ID" value="KAK0735262.1"/>
    <property type="molecule type" value="Genomic_DNA"/>
</dbReference>
<sequence>ELLAYNANINHRDMYCRTPLDYAARKGHTGVTRLFLENPRTKVNIKTLSGNTALMSALRWGSEGSHQPFLIHPDVNFNVENDMSETALHLAVDKMSVAVVEELLPKCANSINRQDAQGRTPLAIAAASRREQASDVLRALLRVNSIDASLTDADGKTPLHHAA</sequence>